<proteinExistence type="predicted"/>
<organism evidence="1 2">
    <name type="scientific">Acaulospora colombiana</name>
    <dbReference type="NCBI Taxonomy" id="27376"/>
    <lineage>
        <taxon>Eukaryota</taxon>
        <taxon>Fungi</taxon>
        <taxon>Fungi incertae sedis</taxon>
        <taxon>Mucoromycota</taxon>
        <taxon>Glomeromycotina</taxon>
        <taxon>Glomeromycetes</taxon>
        <taxon>Diversisporales</taxon>
        <taxon>Acaulosporaceae</taxon>
        <taxon>Acaulospora</taxon>
    </lineage>
</organism>
<protein>
    <submittedName>
        <fullName evidence="1">3130_t:CDS:1</fullName>
    </submittedName>
</protein>
<accession>A0ACA9LIH4</accession>
<evidence type="ECO:0000313" key="2">
    <source>
        <dbReference type="Proteomes" id="UP000789525"/>
    </source>
</evidence>
<name>A0ACA9LIH4_9GLOM</name>
<sequence>MQQISTSQPATPNFGTVVQGNHPKQYTDQLGLLTYATNYTYLQLYIDPTRPVSYFFEDLSCFDYPELRCTKSKNPPFNGQAILCLAVTNPQSSESDFTLAISFTYGVPLPVIPSSTPVTSSLSTVTTATVNPSTNIVTSTLNPTNVPPPFYALGVSGNGGGDLW</sequence>
<dbReference type="Proteomes" id="UP000789525">
    <property type="component" value="Unassembled WGS sequence"/>
</dbReference>
<feature type="non-terminal residue" evidence="1">
    <location>
        <position position="164"/>
    </location>
</feature>
<keyword evidence="2" id="KW-1185">Reference proteome</keyword>
<evidence type="ECO:0000313" key="1">
    <source>
        <dbReference type="EMBL" id="CAG8533109.1"/>
    </source>
</evidence>
<gene>
    <name evidence="1" type="ORF">ACOLOM_LOCUS4155</name>
</gene>
<dbReference type="EMBL" id="CAJVPT010006646">
    <property type="protein sequence ID" value="CAG8533109.1"/>
    <property type="molecule type" value="Genomic_DNA"/>
</dbReference>
<comment type="caution">
    <text evidence="1">The sequence shown here is derived from an EMBL/GenBank/DDBJ whole genome shotgun (WGS) entry which is preliminary data.</text>
</comment>
<reference evidence="1" key="1">
    <citation type="submission" date="2021-06" db="EMBL/GenBank/DDBJ databases">
        <authorList>
            <person name="Kallberg Y."/>
            <person name="Tangrot J."/>
            <person name="Rosling A."/>
        </authorList>
    </citation>
    <scope>NUCLEOTIDE SEQUENCE</scope>
    <source>
        <strain evidence="1">CL356</strain>
    </source>
</reference>